<comment type="caution">
    <text evidence="1">The sequence shown here is derived from an EMBL/GenBank/DDBJ whole genome shotgun (WGS) entry which is preliminary data.</text>
</comment>
<gene>
    <name evidence="1" type="ORF">GOP47_0020907</name>
</gene>
<name>A0A9D4Z864_ADICA</name>
<protein>
    <submittedName>
        <fullName evidence="1">Uncharacterized protein</fullName>
    </submittedName>
</protein>
<reference evidence="1" key="1">
    <citation type="submission" date="2021-01" db="EMBL/GenBank/DDBJ databases">
        <title>Adiantum capillus-veneris genome.</title>
        <authorList>
            <person name="Fang Y."/>
            <person name="Liao Q."/>
        </authorList>
    </citation>
    <scope>NUCLEOTIDE SEQUENCE</scope>
    <source>
        <strain evidence="1">H3</strain>
        <tissue evidence="1">Leaf</tissue>
    </source>
</reference>
<dbReference type="AlphaFoldDB" id="A0A9D4Z864"/>
<evidence type="ECO:0000313" key="2">
    <source>
        <dbReference type="Proteomes" id="UP000886520"/>
    </source>
</evidence>
<sequence length="210" mass="23620">MQSGSSRPVLPMDIWNLLDEFAGVPPGPSARSRSSESLAYEVNAMDRLFTDWLWLTSRSREREEKPPERVDTAAVLRKCRKVVYKPSSSLWGKAKADADQSECPVCLEKLVAKDKLFMLPYIRRGPKKNERASAAINDGNPIMNFRQRRTGRGIDLRGEGSTAGRNVVVQNSITRSSSMGEEDVDAWEGLHEYIMAALAEVDAELNRFMR</sequence>
<keyword evidence="2" id="KW-1185">Reference proteome</keyword>
<dbReference type="EMBL" id="JABFUD020000020">
    <property type="protein sequence ID" value="KAI5064237.1"/>
    <property type="molecule type" value="Genomic_DNA"/>
</dbReference>
<organism evidence="1 2">
    <name type="scientific">Adiantum capillus-veneris</name>
    <name type="common">Maidenhair fern</name>
    <dbReference type="NCBI Taxonomy" id="13818"/>
    <lineage>
        <taxon>Eukaryota</taxon>
        <taxon>Viridiplantae</taxon>
        <taxon>Streptophyta</taxon>
        <taxon>Embryophyta</taxon>
        <taxon>Tracheophyta</taxon>
        <taxon>Polypodiopsida</taxon>
        <taxon>Polypodiidae</taxon>
        <taxon>Polypodiales</taxon>
        <taxon>Pteridineae</taxon>
        <taxon>Pteridaceae</taxon>
        <taxon>Vittarioideae</taxon>
        <taxon>Adiantum</taxon>
    </lineage>
</organism>
<dbReference type="OrthoDB" id="913834at2759"/>
<accession>A0A9D4Z864</accession>
<proteinExistence type="predicted"/>
<dbReference type="Proteomes" id="UP000886520">
    <property type="component" value="Chromosome 20"/>
</dbReference>
<evidence type="ECO:0000313" key="1">
    <source>
        <dbReference type="EMBL" id="KAI5064237.1"/>
    </source>
</evidence>